<dbReference type="InterPro" id="IPR001509">
    <property type="entry name" value="Epimerase_deHydtase"/>
</dbReference>
<accession>A0A4R6SSZ3</accession>
<dbReference type="PANTHER" id="PTHR10366:SF564">
    <property type="entry name" value="STEROL-4-ALPHA-CARBOXYLATE 3-DEHYDROGENASE, DECARBOXYLATING"/>
    <property type="match status" value="1"/>
</dbReference>
<dbReference type="Pfam" id="PF01370">
    <property type="entry name" value="Epimerase"/>
    <property type="match status" value="1"/>
</dbReference>
<dbReference type="Proteomes" id="UP000295620">
    <property type="component" value="Unassembled WGS sequence"/>
</dbReference>
<dbReference type="AlphaFoldDB" id="A0A4R6SSZ3"/>
<evidence type="ECO:0000259" key="3">
    <source>
        <dbReference type="Pfam" id="PF01370"/>
    </source>
</evidence>
<dbReference type="InterPro" id="IPR036291">
    <property type="entry name" value="NAD(P)-bd_dom_sf"/>
</dbReference>
<proteinExistence type="inferred from homology"/>
<dbReference type="FunFam" id="3.40.50.720:FF:000336">
    <property type="entry name" value="Aldehyde reductase"/>
    <property type="match status" value="1"/>
</dbReference>
<dbReference type="Gene3D" id="3.40.50.720">
    <property type="entry name" value="NAD(P)-binding Rossmann-like Domain"/>
    <property type="match status" value="1"/>
</dbReference>
<comment type="similarity">
    <text evidence="2">Belongs to the NAD(P)-dependent epimerase/dehydratase family. Dihydroflavonol-4-reductase subfamily.</text>
</comment>
<feature type="domain" description="NAD-dependent epimerase/dehydratase" evidence="3">
    <location>
        <begin position="10"/>
        <end position="247"/>
    </location>
</feature>
<dbReference type="InterPro" id="IPR050425">
    <property type="entry name" value="NAD(P)_dehydrat-like"/>
</dbReference>
<evidence type="ECO:0000313" key="5">
    <source>
        <dbReference type="Proteomes" id="UP000295620"/>
    </source>
</evidence>
<organism evidence="4 5">
    <name type="scientific">Pedobacter metabolipauper</name>
    <dbReference type="NCBI Taxonomy" id="425513"/>
    <lineage>
        <taxon>Bacteria</taxon>
        <taxon>Pseudomonadati</taxon>
        <taxon>Bacteroidota</taxon>
        <taxon>Sphingobacteriia</taxon>
        <taxon>Sphingobacteriales</taxon>
        <taxon>Sphingobacteriaceae</taxon>
        <taxon>Pedobacter</taxon>
    </lineage>
</organism>
<dbReference type="EMBL" id="SNYC01000005">
    <property type="protein sequence ID" value="TDQ08108.1"/>
    <property type="molecule type" value="Genomic_DNA"/>
</dbReference>
<sequence length="322" mass="34815">MESLTKNQTVLVTGGTGFVGIYCILQLLQQGYTVKTTVRSLNRKQEVISLLQSAGMTSLEQLSFVEADLGADDHWNDAVEGCMYVLHVASPFPAGEPEDADELIIPARDGALRVLKAARNAGVKRVVLTSSFAAIGYSKDTKDHVFTELDWTDPEIASGAYIKSKTIAEMAAWDYMKNEGGDMELTVINPVAIFGPVMGQDHSTSVGFIKSLLEGHIKQTPGFTFGVVDVRDVAAIHLLAMTHPEAAGERFLATASDVVSIYDIAQFIKKERPAAALNIAELEPLDPSAYTAMSNEKAKRILGWKPRSKEAAILASVDSLVI</sequence>
<comment type="caution">
    <text evidence="4">The sequence shown here is derived from an EMBL/GenBank/DDBJ whole genome shotgun (WGS) entry which is preliminary data.</text>
</comment>
<dbReference type="GO" id="GO:0016616">
    <property type="term" value="F:oxidoreductase activity, acting on the CH-OH group of donors, NAD or NADP as acceptor"/>
    <property type="evidence" value="ECO:0007669"/>
    <property type="project" value="TreeGrafter"/>
</dbReference>
<keyword evidence="1" id="KW-0560">Oxidoreductase</keyword>
<dbReference type="OrthoDB" id="9778052at2"/>
<dbReference type="PANTHER" id="PTHR10366">
    <property type="entry name" value="NAD DEPENDENT EPIMERASE/DEHYDRATASE"/>
    <property type="match status" value="1"/>
</dbReference>
<dbReference type="SUPFAM" id="SSF51735">
    <property type="entry name" value="NAD(P)-binding Rossmann-fold domains"/>
    <property type="match status" value="1"/>
</dbReference>
<protein>
    <submittedName>
        <fullName evidence="4">Nucleoside-diphosphate-sugar epimerase</fullName>
    </submittedName>
</protein>
<dbReference type="CDD" id="cd05227">
    <property type="entry name" value="AR_SDR_e"/>
    <property type="match status" value="1"/>
</dbReference>
<name>A0A4R6SSZ3_9SPHI</name>
<reference evidence="4 5" key="1">
    <citation type="submission" date="2019-03" db="EMBL/GenBank/DDBJ databases">
        <title>Genomic Encyclopedia of Archaeal and Bacterial Type Strains, Phase II (KMG-II): from individual species to whole genera.</title>
        <authorList>
            <person name="Goeker M."/>
        </authorList>
    </citation>
    <scope>NUCLEOTIDE SEQUENCE [LARGE SCALE GENOMIC DNA]</scope>
    <source>
        <strain evidence="4 5">DSM 19035</strain>
    </source>
</reference>
<dbReference type="RefSeq" id="WP_133576514.1">
    <property type="nucleotide sequence ID" value="NZ_SNYC01000005.1"/>
</dbReference>
<gene>
    <name evidence="4" type="ORF">ATK78_2610</name>
</gene>
<evidence type="ECO:0000313" key="4">
    <source>
        <dbReference type="EMBL" id="TDQ08108.1"/>
    </source>
</evidence>
<evidence type="ECO:0000256" key="2">
    <source>
        <dbReference type="ARBA" id="ARBA00023445"/>
    </source>
</evidence>
<keyword evidence="5" id="KW-1185">Reference proteome</keyword>
<evidence type="ECO:0000256" key="1">
    <source>
        <dbReference type="ARBA" id="ARBA00023002"/>
    </source>
</evidence>